<keyword evidence="1" id="KW-0472">Membrane</keyword>
<dbReference type="EMBL" id="KE346350">
    <property type="protein sequence ID" value="EXC34519.1"/>
    <property type="molecule type" value="Genomic_DNA"/>
</dbReference>
<organism evidence="2 3">
    <name type="scientific">Morus notabilis</name>
    <dbReference type="NCBI Taxonomy" id="981085"/>
    <lineage>
        <taxon>Eukaryota</taxon>
        <taxon>Viridiplantae</taxon>
        <taxon>Streptophyta</taxon>
        <taxon>Embryophyta</taxon>
        <taxon>Tracheophyta</taxon>
        <taxon>Spermatophyta</taxon>
        <taxon>Magnoliopsida</taxon>
        <taxon>eudicotyledons</taxon>
        <taxon>Gunneridae</taxon>
        <taxon>Pentapetalae</taxon>
        <taxon>rosids</taxon>
        <taxon>fabids</taxon>
        <taxon>Rosales</taxon>
        <taxon>Moraceae</taxon>
        <taxon>Moreae</taxon>
        <taxon>Morus</taxon>
    </lineage>
</organism>
<sequence length="104" mass="11550">MCCRSTGRCEISVRRESRRSPFILRWPQDVARSRSARSNADFGLLLRAIPPPPSLLCIPVAATARLLSIVAVGGRIPTVISGRYWYLGRILASILIGYRYLGGY</sequence>
<evidence type="ECO:0000313" key="2">
    <source>
        <dbReference type="EMBL" id="EXC34519.1"/>
    </source>
</evidence>
<evidence type="ECO:0000313" key="3">
    <source>
        <dbReference type="Proteomes" id="UP000030645"/>
    </source>
</evidence>
<feature type="transmembrane region" description="Helical" evidence="1">
    <location>
        <begin position="84"/>
        <end position="101"/>
    </location>
</feature>
<keyword evidence="3" id="KW-1185">Reference proteome</keyword>
<gene>
    <name evidence="2" type="ORF">L484_019116</name>
</gene>
<name>W9SBH5_9ROSA</name>
<protein>
    <submittedName>
        <fullName evidence="2">Uncharacterized protein</fullName>
    </submittedName>
</protein>
<dbReference type="AlphaFoldDB" id="W9SBH5"/>
<accession>W9SBH5</accession>
<keyword evidence="1" id="KW-1133">Transmembrane helix</keyword>
<dbReference type="Proteomes" id="UP000030645">
    <property type="component" value="Unassembled WGS sequence"/>
</dbReference>
<reference evidence="3" key="1">
    <citation type="submission" date="2013-01" db="EMBL/GenBank/DDBJ databases">
        <title>Draft Genome Sequence of a Mulberry Tree, Morus notabilis C.K. Schneid.</title>
        <authorList>
            <person name="He N."/>
            <person name="Zhao S."/>
        </authorList>
    </citation>
    <scope>NUCLEOTIDE SEQUENCE</scope>
</reference>
<keyword evidence="1" id="KW-0812">Transmembrane</keyword>
<evidence type="ECO:0000256" key="1">
    <source>
        <dbReference type="SAM" id="Phobius"/>
    </source>
</evidence>
<proteinExistence type="predicted"/>